<protein>
    <submittedName>
        <fullName evidence="9">Arylsulfatase</fullName>
        <ecNumber evidence="9">3.1.6.1</ecNumber>
    </submittedName>
</protein>
<evidence type="ECO:0000256" key="2">
    <source>
        <dbReference type="ARBA" id="ARBA00008779"/>
    </source>
</evidence>
<evidence type="ECO:0000313" key="9">
    <source>
        <dbReference type="EMBL" id="TWT80720.1"/>
    </source>
</evidence>
<dbReference type="AlphaFoldDB" id="A0A5C5Z0M5"/>
<evidence type="ECO:0000256" key="7">
    <source>
        <dbReference type="SAM" id="SignalP"/>
    </source>
</evidence>
<keyword evidence="4 7" id="KW-0732">Signal</keyword>
<sequence length="482" mass="54166" precursor="true">MIKTKYIAIVLLVAVMGTFLPCALHAAEPPNVLFIAIDDLNDWIGCLGGHPNAVTPNIDRLARRGVLFSNAHSQAPICGPSRASLFTGLLPSTSGIYGQISDKQIPLASPIAARARLLPDYFEDYGYKTLACGKLFHNGDRAGVFDDYGGQASFGPKPKKRFKYDPAWFPDKMGSTQTDWGAFPETDAEMPDDKIAAYGVEKLKQQHDKPFFLAVGFMRPHVPWYVPQKWFDMHPVENIKLPPYIANDLDDVPEISRQVNDLPAMPTTEWAIEENEWKNIVQSYLACTTFVDAQVGKVLDALRQSPYRDNTIVILWSDHGYHLGEKNRFAKQALWDRANRMPLIIATPDRRHGAICSKPVGLIDLYPSLLDLCALPANTVNDGRSLAPLLANPNATWDAVTITTYGPGNHAIQTERYRFYQYEDGSLELYDHAEDPNEWKNLALDPSMKDVLDTLRSKLPKSNAESSKYNKYPANRYFQKRF</sequence>
<dbReference type="GO" id="GO:0004065">
    <property type="term" value="F:arylsulfatase activity"/>
    <property type="evidence" value="ECO:0007669"/>
    <property type="project" value="UniProtKB-EC"/>
</dbReference>
<dbReference type="EC" id="3.1.6.1" evidence="9"/>
<reference evidence="9 10" key="1">
    <citation type="submission" date="2019-02" db="EMBL/GenBank/DDBJ databases">
        <title>Deep-cultivation of Planctomycetes and their phenomic and genomic characterization uncovers novel biology.</title>
        <authorList>
            <person name="Wiegand S."/>
            <person name="Jogler M."/>
            <person name="Boedeker C."/>
            <person name="Pinto D."/>
            <person name="Vollmers J."/>
            <person name="Rivas-Marin E."/>
            <person name="Kohn T."/>
            <person name="Peeters S.H."/>
            <person name="Heuer A."/>
            <person name="Rast P."/>
            <person name="Oberbeckmann S."/>
            <person name="Bunk B."/>
            <person name="Jeske O."/>
            <person name="Meyerdierks A."/>
            <person name="Storesund J.E."/>
            <person name="Kallscheuer N."/>
            <person name="Luecker S."/>
            <person name="Lage O.M."/>
            <person name="Pohl T."/>
            <person name="Merkel B.J."/>
            <person name="Hornburger P."/>
            <person name="Mueller R.-W."/>
            <person name="Bruemmer F."/>
            <person name="Labrenz M."/>
            <person name="Spormann A.M."/>
            <person name="Op Den Camp H."/>
            <person name="Overmann J."/>
            <person name="Amann R."/>
            <person name="Jetten M.S.M."/>
            <person name="Mascher T."/>
            <person name="Medema M.H."/>
            <person name="Devos D.P."/>
            <person name="Kaster A.-K."/>
            <person name="Ovreas L."/>
            <person name="Rohde M."/>
            <person name="Galperin M.Y."/>
            <person name="Jogler C."/>
        </authorList>
    </citation>
    <scope>NUCLEOTIDE SEQUENCE [LARGE SCALE GENOMIC DNA]</scope>
    <source>
        <strain evidence="9 10">CA13</strain>
    </source>
</reference>
<dbReference type="GO" id="GO:0004423">
    <property type="term" value="F:iduronate-2-sulfatase activity"/>
    <property type="evidence" value="ECO:0007669"/>
    <property type="project" value="InterPro"/>
</dbReference>
<keyword evidence="5 9" id="KW-0378">Hydrolase</keyword>
<dbReference type="GO" id="GO:0046872">
    <property type="term" value="F:metal ion binding"/>
    <property type="evidence" value="ECO:0007669"/>
    <property type="project" value="UniProtKB-KW"/>
</dbReference>
<keyword evidence="3" id="KW-0479">Metal-binding</keyword>
<accession>A0A5C5Z0M5</accession>
<keyword evidence="6" id="KW-0106">Calcium</keyword>
<dbReference type="InterPro" id="IPR000917">
    <property type="entry name" value="Sulfatase_N"/>
</dbReference>
<dbReference type="CDD" id="cd16030">
    <property type="entry name" value="iduronate-2-sulfatase"/>
    <property type="match status" value="1"/>
</dbReference>
<feature type="signal peptide" evidence="7">
    <location>
        <begin position="1"/>
        <end position="26"/>
    </location>
</feature>
<evidence type="ECO:0000256" key="5">
    <source>
        <dbReference type="ARBA" id="ARBA00022801"/>
    </source>
</evidence>
<dbReference type="Proteomes" id="UP000315010">
    <property type="component" value="Unassembled WGS sequence"/>
</dbReference>
<proteinExistence type="inferred from homology"/>
<evidence type="ECO:0000256" key="1">
    <source>
        <dbReference type="ARBA" id="ARBA00001913"/>
    </source>
</evidence>
<dbReference type="EMBL" id="SJPJ01000001">
    <property type="protein sequence ID" value="TWT80720.1"/>
    <property type="molecule type" value="Genomic_DNA"/>
</dbReference>
<name>A0A5C5Z0M5_9BACT</name>
<dbReference type="InterPro" id="IPR017850">
    <property type="entry name" value="Alkaline_phosphatase_core_sf"/>
</dbReference>
<dbReference type="PANTHER" id="PTHR45953">
    <property type="entry name" value="IDURONATE 2-SULFATASE"/>
    <property type="match status" value="1"/>
</dbReference>
<dbReference type="Gene3D" id="3.40.720.10">
    <property type="entry name" value="Alkaline Phosphatase, subunit A"/>
    <property type="match status" value="1"/>
</dbReference>
<evidence type="ECO:0000256" key="3">
    <source>
        <dbReference type="ARBA" id="ARBA00022723"/>
    </source>
</evidence>
<gene>
    <name evidence="9" type="ORF">CA13_21660</name>
</gene>
<feature type="domain" description="Sulfatase N-terminal" evidence="8">
    <location>
        <begin position="30"/>
        <end position="372"/>
    </location>
</feature>
<feature type="chain" id="PRO_5022941463" evidence="7">
    <location>
        <begin position="27"/>
        <end position="482"/>
    </location>
</feature>
<organism evidence="9 10">
    <name type="scientific">Novipirellula herctigrandis</name>
    <dbReference type="NCBI Taxonomy" id="2527986"/>
    <lineage>
        <taxon>Bacteria</taxon>
        <taxon>Pseudomonadati</taxon>
        <taxon>Planctomycetota</taxon>
        <taxon>Planctomycetia</taxon>
        <taxon>Pirellulales</taxon>
        <taxon>Pirellulaceae</taxon>
        <taxon>Novipirellula</taxon>
    </lineage>
</organism>
<comment type="cofactor">
    <cofactor evidence="1">
        <name>Ca(2+)</name>
        <dbReference type="ChEBI" id="CHEBI:29108"/>
    </cofactor>
</comment>
<dbReference type="PROSITE" id="PS00523">
    <property type="entry name" value="SULFATASE_1"/>
    <property type="match status" value="1"/>
</dbReference>
<dbReference type="GO" id="GO:0005737">
    <property type="term" value="C:cytoplasm"/>
    <property type="evidence" value="ECO:0007669"/>
    <property type="project" value="TreeGrafter"/>
</dbReference>
<evidence type="ECO:0000256" key="6">
    <source>
        <dbReference type="ARBA" id="ARBA00022837"/>
    </source>
</evidence>
<comment type="similarity">
    <text evidence="2">Belongs to the sulfatase family.</text>
</comment>
<keyword evidence="10" id="KW-1185">Reference proteome</keyword>
<dbReference type="SUPFAM" id="SSF53649">
    <property type="entry name" value="Alkaline phosphatase-like"/>
    <property type="match status" value="1"/>
</dbReference>
<dbReference type="Pfam" id="PF00884">
    <property type="entry name" value="Sulfatase"/>
    <property type="match status" value="1"/>
</dbReference>
<dbReference type="PANTHER" id="PTHR45953:SF1">
    <property type="entry name" value="IDURONATE 2-SULFATASE"/>
    <property type="match status" value="1"/>
</dbReference>
<dbReference type="RefSeq" id="WP_419194137.1">
    <property type="nucleotide sequence ID" value="NZ_SJPJ01000001.1"/>
</dbReference>
<dbReference type="InterPro" id="IPR035874">
    <property type="entry name" value="IDS"/>
</dbReference>
<evidence type="ECO:0000256" key="4">
    <source>
        <dbReference type="ARBA" id="ARBA00022729"/>
    </source>
</evidence>
<comment type="caution">
    <text evidence="9">The sequence shown here is derived from an EMBL/GenBank/DDBJ whole genome shotgun (WGS) entry which is preliminary data.</text>
</comment>
<evidence type="ECO:0000259" key="8">
    <source>
        <dbReference type="Pfam" id="PF00884"/>
    </source>
</evidence>
<dbReference type="InterPro" id="IPR024607">
    <property type="entry name" value="Sulfatase_CS"/>
</dbReference>
<evidence type="ECO:0000313" key="10">
    <source>
        <dbReference type="Proteomes" id="UP000315010"/>
    </source>
</evidence>